<gene>
    <name evidence="2" type="ORF">CGOC_LOCUS2220</name>
</gene>
<sequence>MPTYQLHFAQNFENVSTAVASEPHPLNTEFAVAKPIFVPSDGASHKVTIDVVNVERVITRKCVPSKSTDVFLIAHSINSSKLPFLRGDAHIYHNNSFVCKTSIGNVSPGDRFSISLGVDTSLHVDYKPVKKFYEQVGYITKGSSMMHDQMIVVKNSQNDPVLLTIEEPVPRSTDERIKVIFLQNSI</sequence>
<evidence type="ECO:0000313" key="2">
    <source>
        <dbReference type="EMBL" id="VDK52008.1"/>
    </source>
</evidence>
<dbReference type="EMBL" id="UYRV01004846">
    <property type="protein sequence ID" value="VDK52008.1"/>
    <property type="molecule type" value="Genomic_DNA"/>
</dbReference>
<dbReference type="Proteomes" id="UP000271889">
    <property type="component" value="Unassembled WGS sequence"/>
</dbReference>
<reference evidence="2 3" key="1">
    <citation type="submission" date="2018-11" db="EMBL/GenBank/DDBJ databases">
        <authorList>
            <consortium name="Pathogen Informatics"/>
        </authorList>
    </citation>
    <scope>NUCLEOTIDE SEQUENCE [LARGE SCALE GENOMIC DNA]</scope>
</reference>
<dbReference type="NCBIfam" id="TIGR02231">
    <property type="entry name" value="mucoidy inhibitor MuiA family protein"/>
    <property type="match status" value="1"/>
</dbReference>
<evidence type="ECO:0000313" key="3">
    <source>
        <dbReference type="Proteomes" id="UP000271889"/>
    </source>
</evidence>
<accession>A0A3P6SDH4</accession>
<proteinExistence type="predicted"/>
<dbReference type="InterPro" id="IPR037291">
    <property type="entry name" value="DUF4139"/>
</dbReference>
<dbReference type="PANTHER" id="PTHR31005">
    <property type="entry name" value="DUF4139 DOMAIN-CONTAINING PROTEIN"/>
    <property type="match status" value="1"/>
</dbReference>
<dbReference type="PANTHER" id="PTHR31005:SF8">
    <property type="entry name" value="DUF4139 DOMAIN-CONTAINING PROTEIN"/>
    <property type="match status" value="1"/>
</dbReference>
<organism evidence="2 3">
    <name type="scientific">Cylicostephanus goldi</name>
    <name type="common">Nematode worm</name>
    <dbReference type="NCBI Taxonomy" id="71465"/>
    <lineage>
        <taxon>Eukaryota</taxon>
        <taxon>Metazoa</taxon>
        <taxon>Ecdysozoa</taxon>
        <taxon>Nematoda</taxon>
        <taxon>Chromadorea</taxon>
        <taxon>Rhabditida</taxon>
        <taxon>Rhabditina</taxon>
        <taxon>Rhabditomorpha</taxon>
        <taxon>Strongyloidea</taxon>
        <taxon>Strongylidae</taxon>
        <taxon>Cylicostephanus</taxon>
    </lineage>
</organism>
<dbReference type="Pfam" id="PF13598">
    <property type="entry name" value="DUF4139"/>
    <property type="match status" value="1"/>
</dbReference>
<protein>
    <recommendedName>
        <fullName evidence="1">DUF4139 domain-containing protein</fullName>
    </recommendedName>
</protein>
<feature type="domain" description="DUF4139" evidence="1">
    <location>
        <begin position="24"/>
        <end position="184"/>
    </location>
</feature>
<dbReference type="AlphaFoldDB" id="A0A3P6SDH4"/>
<dbReference type="InterPro" id="IPR011935">
    <property type="entry name" value="CHP02231"/>
</dbReference>
<name>A0A3P6SDH4_CYLGO</name>
<keyword evidence="3" id="KW-1185">Reference proteome</keyword>
<dbReference type="OrthoDB" id="10068793at2759"/>
<evidence type="ECO:0000259" key="1">
    <source>
        <dbReference type="Pfam" id="PF13598"/>
    </source>
</evidence>